<dbReference type="PROSITE" id="PS00010">
    <property type="entry name" value="ASX_HYDROXYL"/>
    <property type="match status" value="1"/>
</dbReference>
<dbReference type="InterPro" id="IPR013320">
    <property type="entry name" value="ConA-like_dom_sf"/>
</dbReference>
<accession>A0A077ZF73</accession>
<dbReference type="InterPro" id="IPR001007">
    <property type="entry name" value="VWF_dom"/>
</dbReference>
<dbReference type="PROSITE" id="PS01208">
    <property type="entry name" value="VWFC_1"/>
    <property type="match status" value="1"/>
</dbReference>
<feature type="domain" description="EGF-like" evidence="6">
    <location>
        <begin position="434"/>
        <end position="473"/>
    </location>
</feature>
<evidence type="ECO:0000256" key="1">
    <source>
        <dbReference type="ARBA" id="ARBA00022536"/>
    </source>
</evidence>
<evidence type="ECO:0000256" key="3">
    <source>
        <dbReference type="ARBA" id="ARBA00023180"/>
    </source>
</evidence>
<dbReference type="PANTHER" id="PTHR24042:SF5">
    <property type="entry name" value="EGF-LIKE CALCIUM-BINDING DOMAIN-CONTAINING PROTEIN"/>
    <property type="match status" value="1"/>
</dbReference>
<evidence type="ECO:0000259" key="7">
    <source>
        <dbReference type="PROSITE" id="PS50184"/>
    </source>
</evidence>
<feature type="signal peptide" evidence="5">
    <location>
        <begin position="1"/>
        <end position="25"/>
    </location>
</feature>
<dbReference type="GO" id="GO:0005615">
    <property type="term" value="C:extracellular space"/>
    <property type="evidence" value="ECO:0007669"/>
    <property type="project" value="TreeGrafter"/>
</dbReference>
<reference evidence="8" key="1">
    <citation type="submission" date="2014-01" db="EMBL/GenBank/DDBJ databases">
        <authorList>
            <person name="Aslett M."/>
        </authorList>
    </citation>
    <scope>NUCLEOTIDE SEQUENCE</scope>
</reference>
<feature type="domain" description="EGF-like" evidence="6">
    <location>
        <begin position="474"/>
        <end position="514"/>
    </location>
</feature>
<dbReference type="SMART" id="SM00179">
    <property type="entry name" value="EGF_CA"/>
    <property type="match status" value="2"/>
</dbReference>
<dbReference type="PROSITE" id="PS50184">
    <property type="entry name" value="VWFC_2"/>
    <property type="match status" value="2"/>
</dbReference>
<keyword evidence="1 4" id="KW-0245">EGF-like domain</keyword>
<evidence type="ECO:0000259" key="6">
    <source>
        <dbReference type="PROSITE" id="PS50026"/>
    </source>
</evidence>
<dbReference type="Gene3D" id="2.10.25.10">
    <property type="entry name" value="Laminin"/>
    <property type="match status" value="2"/>
</dbReference>
<dbReference type="PROSITE" id="PS50026">
    <property type="entry name" value="EGF_3"/>
    <property type="match status" value="2"/>
</dbReference>
<evidence type="ECO:0000256" key="2">
    <source>
        <dbReference type="ARBA" id="ARBA00023157"/>
    </source>
</evidence>
<sequence>MAFSIGPLLVVIAAIEAFCLSSTAGQHLELDGIKEPVTLDERQTQDVASLLLRKNFSILLQFVQVEHTQGTLFYVHTSRGKIFELYSSGIKGQLIVFWRRKYRVANLEVRYELDDEDTHQIIFELRNQYLRLVVDCIEAVTGEYPEIDFKLLLQAQLVHAHIGQRDQRKSRFYGEIKKFIISSAPLSHRFCGARYYETQRLPTVSPSITVRDDPASLSGFRGSQSDVDLMRNIERRMQQLEEITRNWGKQENDQVGAANAEEPTVPTGTGTCPNCWEYLRFKVNYLEEEFKRWRESISTIGERVNSVLLQNRGCVLNGTLLNDGFRWRNETACIDCVCHLGELYCHPIGCPQLACSNVVKVDGQCCPECGQSCHYMGKDYDHGKVFWPKLCVRCRCNNGDMQCSYESTSMCPRLQCPKELQITLENRCCPVCIHNDFCSLDPCHPDATCTNEQYGRKCRCKNGFFGDGEEHCVDINECLNQSACGIGSRCVNTPGSYKCQCLPGYHKLNDFNCLNVIIH</sequence>
<dbReference type="Pfam" id="PF07645">
    <property type="entry name" value="EGF_CA"/>
    <property type="match status" value="1"/>
</dbReference>
<gene>
    <name evidence="8" type="ORF">TTRE_0000557101</name>
</gene>
<dbReference type="InterPro" id="IPR051586">
    <property type="entry name" value="PKC-binding_NELL"/>
</dbReference>
<protein>
    <submittedName>
        <fullName evidence="8">Protein kinase C binding protein NELL1</fullName>
    </submittedName>
</protein>
<dbReference type="InterPro" id="IPR001881">
    <property type="entry name" value="EGF-like_Ca-bd_dom"/>
</dbReference>
<dbReference type="Gene3D" id="2.60.120.200">
    <property type="match status" value="1"/>
</dbReference>
<dbReference type="InterPro" id="IPR018097">
    <property type="entry name" value="EGF_Ca-bd_CS"/>
</dbReference>
<dbReference type="Proteomes" id="UP000030665">
    <property type="component" value="Unassembled WGS sequence"/>
</dbReference>
<dbReference type="GO" id="GO:0016301">
    <property type="term" value="F:kinase activity"/>
    <property type="evidence" value="ECO:0007669"/>
    <property type="project" value="UniProtKB-KW"/>
</dbReference>
<feature type="domain" description="VWFC" evidence="7">
    <location>
        <begin position="371"/>
        <end position="433"/>
    </location>
</feature>
<dbReference type="InterPro" id="IPR000742">
    <property type="entry name" value="EGF"/>
</dbReference>
<evidence type="ECO:0000313" key="9">
    <source>
        <dbReference type="Proteomes" id="UP000030665"/>
    </source>
</evidence>
<feature type="domain" description="VWFC" evidence="7">
    <location>
        <begin position="312"/>
        <end position="370"/>
    </location>
</feature>
<dbReference type="InterPro" id="IPR000152">
    <property type="entry name" value="EGF-type_Asp/Asn_hydroxyl_site"/>
</dbReference>
<dbReference type="Pfam" id="PF00093">
    <property type="entry name" value="VWC"/>
    <property type="match status" value="2"/>
</dbReference>
<organism evidence="8 9">
    <name type="scientific">Trichuris trichiura</name>
    <name type="common">Whipworm</name>
    <name type="synonym">Trichocephalus trichiurus</name>
    <dbReference type="NCBI Taxonomy" id="36087"/>
    <lineage>
        <taxon>Eukaryota</taxon>
        <taxon>Metazoa</taxon>
        <taxon>Ecdysozoa</taxon>
        <taxon>Nematoda</taxon>
        <taxon>Enoplea</taxon>
        <taxon>Dorylaimia</taxon>
        <taxon>Trichinellida</taxon>
        <taxon>Trichuridae</taxon>
        <taxon>Trichuris</taxon>
    </lineage>
</organism>
<dbReference type="AlphaFoldDB" id="A0A077ZF73"/>
<dbReference type="STRING" id="36087.A0A077ZF73"/>
<dbReference type="PANTHER" id="PTHR24042">
    <property type="entry name" value="NEL HOMOLOG"/>
    <property type="match status" value="1"/>
</dbReference>
<keyword evidence="3" id="KW-0325">Glycoprotein</keyword>
<dbReference type="PROSITE" id="PS01187">
    <property type="entry name" value="EGF_CA"/>
    <property type="match status" value="1"/>
</dbReference>
<proteinExistence type="predicted"/>
<dbReference type="EMBL" id="HG806144">
    <property type="protein sequence ID" value="CDW57280.1"/>
    <property type="molecule type" value="Genomic_DNA"/>
</dbReference>
<dbReference type="FunFam" id="2.10.25.10:FF:000068">
    <property type="entry name" value="Latent transforming growth factor beta binding protein 3"/>
    <property type="match status" value="1"/>
</dbReference>
<name>A0A077ZF73_TRITR</name>
<dbReference type="SUPFAM" id="SSF57196">
    <property type="entry name" value="EGF/Laminin"/>
    <property type="match status" value="2"/>
</dbReference>
<dbReference type="SUPFAM" id="SSF57603">
    <property type="entry name" value="FnI-like domain"/>
    <property type="match status" value="2"/>
</dbReference>
<keyword evidence="5" id="KW-0732">Signal</keyword>
<evidence type="ECO:0000313" key="8">
    <source>
        <dbReference type="EMBL" id="CDW57280.1"/>
    </source>
</evidence>
<feature type="chain" id="PRO_5001728701" evidence="5">
    <location>
        <begin position="26"/>
        <end position="519"/>
    </location>
</feature>
<dbReference type="OrthoDB" id="4062651at2759"/>
<dbReference type="GO" id="GO:0008201">
    <property type="term" value="F:heparin binding"/>
    <property type="evidence" value="ECO:0007669"/>
    <property type="project" value="TreeGrafter"/>
</dbReference>
<dbReference type="Gene3D" id="6.20.200.20">
    <property type="match status" value="2"/>
</dbReference>
<dbReference type="InterPro" id="IPR049883">
    <property type="entry name" value="NOTCH1_EGF-like"/>
</dbReference>
<keyword evidence="9" id="KW-1185">Reference proteome</keyword>
<dbReference type="SUPFAM" id="SSF49899">
    <property type="entry name" value="Concanavalin A-like lectins/glucanases"/>
    <property type="match status" value="1"/>
</dbReference>
<keyword evidence="8" id="KW-0808">Transferase</keyword>
<dbReference type="GO" id="GO:0005509">
    <property type="term" value="F:calcium ion binding"/>
    <property type="evidence" value="ECO:0007669"/>
    <property type="project" value="InterPro"/>
</dbReference>
<dbReference type="PROSITE" id="PS01186">
    <property type="entry name" value="EGF_2"/>
    <property type="match status" value="2"/>
</dbReference>
<dbReference type="CDD" id="cd00054">
    <property type="entry name" value="EGF_CA"/>
    <property type="match status" value="1"/>
</dbReference>
<keyword evidence="8" id="KW-0418">Kinase</keyword>
<evidence type="ECO:0000256" key="5">
    <source>
        <dbReference type="SAM" id="SignalP"/>
    </source>
</evidence>
<comment type="caution">
    <text evidence="4">Lacks conserved residue(s) required for the propagation of feature annotation.</text>
</comment>
<reference evidence="8" key="2">
    <citation type="submission" date="2014-03" db="EMBL/GenBank/DDBJ databases">
        <title>The whipworm genome and dual-species transcriptomics of an intimate host-pathogen interaction.</title>
        <authorList>
            <person name="Foth B.J."/>
            <person name="Tsai I.J."/>
            <person name="Reid A.J."/>
            <person name="Bancroft A.J."/>
            <person name="Nichol S."/>
            <person name="Tracey A."/>
            <person name="Holroyd N."/>
            <person name="Cotton J.A."/>
            <person name="Stanley E.J."/>
            <person name="Zarowiecki M."/>
            <person name="Liu J.Z."/>
            <person name="Huckvale T."/>
            <person name="Cooper P.J."/>
            <person name="Grencis R.K."/>
            <person name="Berriman M."/>
        </authorList>
    </citation>
    <scope>NUCLEOTIDE SEQUENCE [LARGE SCALE GENOMIC DNA]</scope>
</reference>
<keyword evidence="2" id="KW-1015">Disulfide bond</keyword>
<dbReference type="SMART" id="SM00181">
    <property type="entry name" value="EGF"/>
    <property type="match status" value="2"/>
</dbReference>
<dbReference type="SMART" id="SM00214">
    <property type="entry name" value="VWC"/>
    <property type="match status" value="2"/>
</dbReference>
<evidence type="ECO:0000256" key="4">
    <source>
        <dbReference type="PROSITE-ProRule" id="PRU00076"/>
    </source>
</evidence>